<organism evidence="4 5">
    <name type="scientific">Loa loa</name>
    <name type="common">Eye worm</name>
    <name type="synonym">Filaria loa</name>
    <dbReference type="NCBI Taxonomy" id="7209"/>
    <lineage>
        <taxon>Eukaryota</taxon>
        <taxon>Metazoa</taxon>
        <taxon>Ecdysozoa</taxon>
        <taxon>Nematoda</taxon>
        <taxon>Chromadorea</taxon>
        <taxon>Rhabditida</taxon>
        <taxon>Spirurina</taxon>
        <taxon>Spiruromorpha</taxon>
        <taxon>Filarioidea</taxon>
        <taxon>Onchocercidae</taxon>
        <taxon>Loa</taxon>
    </lineage>
</organism>
<evidence type="ECO:0000256" key="2">
    <source>
        <dbReference type="SAM" id="Phobius"/>
    </source>
</evidence>
<dbReference type="EMBL" id="JH712241">
    <property type="protein sequence ID" value="EFO21974.1"/>
    <property type="molecule type" value="Genomic_DNA"/>
</dbReference>
<dbReference type="CTD" id="9943926"/>
<evidence type="ECO:0000313" key="4">
    <source>
        <dbReference type="Proteomes" id="UP000095285"/>
    </source>
</evidence>
<accession>A0A1S0TZJ3</accession>
<reference evidence="5" key="2">
    <citation type="submission" date="2016-11" db="UniProtKB">
        <authorList>
            <consortium name="WormBaseParasite"/>
        </authorList>
    </citation>
    <scope>IDENTIFICATION</scope>
</reference>
<keyword evidence="4" id="KW-1185">Reference proteome</keyword>
<dbReference type="OMA" id="LDRECTP"/>
<name>A0A1I7V7X8_LOALO</name>
<evidence type="ECO:0000256" key="1">
    <source>
        <dbReference type="SAM" id="MobiDB-lite"/>
    </source>
</evidence>
<dbReference type="Proteomes" id="UP000095285">
    <property type="component" value="Unassembled WGS sequence"/>
</dbReference>
<feature type="compositionally biased region" description="Polar residues" evidence="1">
    <location>
        <begin position="7"/>
        <end position="18"/>
    </location>
</feature>
<evidence type="ECO:0000313" key="3">
    <source>
        <dbReference type="EMBL" id="EFO21974.1"/>
    </source>
</evidence>
<evidence type="ECO:0000313" key="5">
    <source>
        <dbReference type="WBParaSite" id="EN70_10833"/>
    </source>
</evidence>
<feature type="region of interest" description="Disordered" evidence="1">
    <location>
        <begin position="1"/>
        <end position="26"/>
    </location>
</feature>
<keyword evidence="2" id="KW-0812">Transmembrane</keyword>
<feature type="transmembrane region" description="Helical" evidence="2">
    <location>
        <begin position="67"/>
        <end position="90"/>
    </location>
</feature>
<proteinExistence type="predicted"/>
<protein>
    <submittedName>
        <fullName evidence="3 5">Uncharacterized protein</fullName>
    </submittedName>
</protein>
<dbReference type="GeneID" id="9943926"/>
<sequence length="100" mass="10951">MLEINPDLQTPLESTNPPTAGDNKDIKKAAPTLDFETVGSDKIGQEQKLGIQEWINLTLDRECTPTLYVYFACIAILGVITIGIIIIVGLQCSWNFITVG</sequence>
<dbReference type="OrthoDB" id="5856923at2759"/>
<dbReference type="KEGG" id="loa:LOAG_06511"/>
<gene>
    <name evidence="3 5" type="ORF">LOAG_06511</name>
</gene>
<dbReference type="AlphaFoldDB" id="A0A1I7V7X8"/>
<keyword evidence="2" id="KW-0472">Membrane</keyword>
<keyword evidence="2" id="KW-1133">Transmembrane helix</keyword>
<dbReference type="WBParaSite" id="EN70_10833">
    <property type="protein sequence ID" value="EN70_10833"/>
    <property type="gene ID" value="EN70_10833"/>
</dbReference>
<dbReference type="RefSeq" id="XP_003142095.1">
    <property type="nucleotide sequence ID" value="XM_003142047.1"/>
</dbReference>
<accession>A0A1I7V7X8</accession>
<reference evidence="3 4" key="1">
    <citation type="submission" date="2012-04" db="EMBL/GenBank/DDBJ databases">
        <title>The Genome Sequence of Loa loa.</title>
        <authorList>
            <consortium name="The Broad Institute Genome Sequencing Platform"/>
            <consortium name="Broad Institute Genome Sequencing Center for Infectious Disease"/>
            <person name="Nutman T.B."/>
            <person name="Fink D.L."/>
            <person name="Russ C."/>
            <person name="Young S."/>
            <person name="Zeng Q."/>
            <person name="Gargeya S."/>
            <person name="Alvarado L."/>
            <person name="Berlin A."/>
            <person name="Chapman S.B."/>
            <person name="Chen Z."/>
            <person name="Freedman E."/>
            <person name="Gellesch M."/>
            <person name="Goldberg J."/>
            <person name="Griggs A."/>
            <person name="Gujja S."/>
            <person name="Heilman E.R."/>
            <person name="Heiman D."/>
            <person name="Howarth C."/>
            <person name="Mehta T."/>
            <person name="Neiman D."/>
            <person name="Pearson M."/>
            <person name="Roberts A."/>
            <person name="Saif S."/>
            <person name="Shea T."/>
            <person name="Shenoy N."/>
            <person name="Sisk P."/>
            <person name="Stolte C."/>
            <person name="Sykes S."/>
            <person name="White J."/>
            <person name="Yandava C."/>
            <person name="Haas B."/>
            <person name="Henn M.R."/>
            <person name="Nusbaum C."/>
            <person name="Birren B."/>
        </authorList>
    </citation>
    <scope>NUCLEOTIDE SEQUENCE [LARGE SCALE GENOMIC DNA]</scope>
</reference>
<dbReference type="InParanoid" id="A0A1I7V7X8"/>